<evidence type="ECO:0000313" key="2">
    <source>
        <dbReference type="EMBL" id="AWM76635.1"/>
    </source>
</evidence>
<evidence type="ECO:0008006" key="4">
    <source>
        <dbReference type="Google" id="ProtNLM"/>
    </source>
</evidence>
<organism evidence="2 3">
    <name type="scientific">Phenylobacterium parvum</name>
    <dbReference type="NCBI Taxonomy" id="2201350"/>
    <lineage>
        <taxon>Bacteria</taxon>
        <taxon>Pseudomonadati</taxon>
        <taxon>Pseudomonadota</taxon>
        <taxon>Alphaproteobacteria</taxon>
        <taxon>Caulobacterales</taxon>
        <taxon>Caulobacteraceae</taxon>
        <taxon>Phenylobacterium</taxon>
    </lineage>
</organism>
<dbReference type="RefSeq" id="WP_110449204.1">
    <property type="nucleotide sequence ID" value="NZ_CP029479.1"/>
</dbReference>
<dbReference type="KEGG" id="phb:HYN04_01945"/>
<evidence type="ECO:0000313" key="3">
    <source>
        <dbReference type="Proteomes" id="UP000247763"/>
    </source>
</evidence>
<feature type="transmembrane region" description="Helical" evidence="1">
    <location>
        <begin position="107"/>
        <end position="131"/>
    </location>
</feature>
<gene>
    <name evidence="2" type="ORF">HYN04_01945</name>
</gene>
<evidence type="ECO:0000256" key="1">
    <source>
        <dbReference type="SAM" id="Phobius"/>
    </source>
</evidence>
<dbReference type="Pfam" id="PF22564">
    <property type="entry name" value="HAAS"/>
    <property type="match status" value="1"/>
</dbReference>
<reference evidence="3" key="1">
    <citation type="submission" date="2018-05" db="EMBL/GenBank/DDBJ databases">
        <title>Genome sequencing of Phenylobacterium sp. HYN0004.</title>
        <authorList>
            <person name="Yi H."/>
            <person name="Baek C."/>
        </authorList>
    </citation>
    <scope>NUCLEOTIDE SEQUENCE [LARGE SCALE GENOMIC DNA]</scope>
    <source>
        <strain evidence="3">HYN0004</strain>
    </source>
</reference>
<name>A0A2Z3HPG0_9CAUL</name>
<accession>A0A2Z3HPG0</accession>
<protein>
    <recommendedName>
        <fullName evidence="4">DUF1700 domain-containing protein</fullName>
    </recommendedName>
</protein>
<keyword evidence="3" id="KW-1185">Reference proteome</keyword>
<proteinExistence type="predicted"/>
<dbReference type="Proteomes" id="UP000247763">
    <property type="component" value="Chromosome"/>
</dbReference>
<keyword evidence="1" id="KW-0812">Transmembrane</keyword>
<sequence>MSRELFLGRLRTGLAGLPPETIEDYVADYAAHFDEGVAAGRSEANVAAGLGDPARLARELKAEVGLKRWEAERNPSAAATAIFGLLGLGAIDVLILLPILLPILGVLLGFAITSVVGFGAGAFVFVSGAFFDAVREIAAVMFAGLGVMAGAVSLGALTALVTVGLVNALVWYGRLHLKLLKPALEAGEART</sequence>
<dbReference type="AlphaFoldDB" id="A0A2Z3HPG0"/>
<feature type="transmembrane region" description="Helical" evidence="1">
    <location>
        <begin position="143"/>
        <end position="172"/>
    </location>
</feature>
<keyword evidence="1" id="KW-1133">Transmembrane helix</keyword>
<feature type="transmembrane region" description="Helical" evidence="1">
    <location>
        <begin position="77"/>
        <end position="101"/>
    </location>
</feature>
<dbReference type="EMBL" id="CP029479">
    <property type="protein sequence ID" value="AWM76635.1"/>
    <property type="molecule type" value="Genomic_DNA"/>
</dbReference>
<keyword evidence="1" id="KW-0472">Membrane</keyword>
<dbReference type="OrthoDB" id="9804829at2"/>